<dbReference type="OrthoDB" id="996754at2759"/>
<dbReference type="Gene3D" id="3.40.50.300">
    <property type="entry name" value="P-loop containing nucleotide triphosphate hydrolases"/>
    <property type="match status" value="1"/>
</dbReference>
<comment type="caution">
    <text evidence="8">The sequence shown here is derived from an EMBL/GenBank/DDBJ whole genome shotgun (WGS) entry which is preliminary data.</text>
</comment>
<dbReference type="InterPro" id="IPR050905">
    <property type="entry name" value="Plant_NBS-LRR"/>
</dbReference>
<feature type="domain" description="Disease resistance protein At4g27190-like leucine-rich repeats" evidence="7">
    <location>
        <begin position="1466"/>
        <end position="1598"/>
    </location>
</feature>
<proteinExistence type="inferred from homology"/>
<evidence type="ECO:0000313" key="8">
    <source>
        <dbReference type="EMBL" id="TXG59175.1"/>
    </source>
</evidence>
<feature type="domain" description="Disease resistance protein At4g27190-like leucine-rich repeats" evidence="7">
    <location>
        <begin position="1599"/>
        <end position="1698"/>
    </location>
</feature>
<dbReference type="PANTHER" id="PTHR33463">
    <property type="entry name" value="NB-ARC DOMAIN-CONTAINING PROTEIN-RELATED"/>
    <property type="match status" value="1"/>
</dbReference>
<dbReference type="Gene3D" id="3.80.10.10">
    <property type="entry name" value="Ribonuclease Inhibitor"/>
    <property type="match status" value="7"/>
</dbReference>
<evidence type="ECO:0000256" key="5">
    <source>
        <dbReference type="SAM" id="Coils"/>
    </source>
</evidence>
<evidence type="ECO:0000313" key="9">
    <source>
        <dbReference type="Proteomes" id="UP000323000"/>
    </source>
</evidence>
<feature type="domain" description="Disease resistance protein At4g27190-like leucine-rich repeats" evidence="7">
    <location>
        <begin position="1743"/>
        <end position="1806"/>
    </location>
</feature>
<keyword evidence="4" id="KW-0067">ATP-binding</keyword>
<evidence type="ECO:0000256" key="3">
    <source>
        <dbReference type="ARBA" id="ARBA00022821"/>
    </source>
</evidence>
<accession>A0A5C7HQW4</accession>
<feature type="coiled-coil region" evidence="5">
    <location>
        <begin position="34"/>
        <end position="61"/>
    </location>
</feature>
<dbReference type="GO" id="GO:0043531">
    <property type="term" value="F:ADP binding"/>
    <property type="evidence" value="ECO:0007669"/>
    <property type="project" value="InterPro"/>
</dbReference>
<feature type="domain" description="Disease resistance protein At4g27190-like leucine-rich repeats" evidence="7">
    <location>
        <begin position="1294"/>
        <end position="1430"/>
    </location>
</feature>
<reference evidence="9" key="1">
    <citation type="journal article" date="2019" name="Gigascience">
        <title>De novo genome assembly of the endangered Acer yangbiense, a plant species with extremely small populations endemic to Yunnan Province, China.</title>
        <authorList>
            <person name="Yang J."/>
            <person name="Wariss H.M."/>
            <person name="Tao L."/>
            <person name="Zhang R."/>
            <person name="Yun Q."/>
            <person name="Hollingsworth P."/>
            <person name="Dao Z."/>
            <person name="Luo G."/>
            <person name="Guo H."/>
            <person name="Ma Y."/>
            <person name="Sun W."/>
        </authorList>
    </citation>
    <scope>NUCLEOTIDE SEQUENCE [LARGE SCALE GENOMIC DNA]</scope>
    <source>
        <strain evidence="9">cv. Malutang</strain>
    </source>
</reference>
<dbReference type="GO" id="GO:0005524">
    <property type="term" value="F:ATP binding"/>
    <property type="evidence" value="ECO:0007669"/>
    <property type="project" value="UniProtKB-KW"/>
</dbReference>
<dbReference type="Pfam" id="PF23247">
    <property type="entry name" value="LRR_RPS2"/>
    <property type="match status" value="9"/>
</dbReference>
<feature type="domain" description="Disease resistance protein At4g27190-like leucine-rich repeats" evidence="7">
    <location>
        <begin position="1903"/>
        <end position="2051"/>
    </location>
</feature>
<name>A0A5C7HQW4_9ROSI</name>
<dbReference type="PRINTS" id="PR00364">
    <property type="entry name" value="DISEASERSIST"/>
</dbReference>
<dbReference type="InterPro" id="IPR057135">
    <property type="entry name" value="At4g27190-like_LRR"/>
</dbReference>
<dbReference type="Gene3D" id="1.10.8.430">
    <property type="entry name" value="Helical domain of apoptotic protease-activating factors"/>
    <property type="match status" value="1"/>
</dbReference>
<feature type="domain" description="Disease resistance protein At4g27190-like leucine-rich repeats" evidence="7">
    <location>
        <begin position="2279"/>
        <end position="2381"/>
    </location>
</feature>
<dbReference type="InterPro" id="IPR002182">
    <property type="entry name" value="NB-ARC"/>
</dbReference>
<dbReference type="InterPro" id="IPR042197">
    <property type="entry name" value="Apaf_helical"/>
</dbReference>
<dbReference type="SUPFAM" id="SSF52540">
    <property type="entry name" value="P-loop containing nucleoside triphosphate hydrolases"/>
    <property type="match status" value="1"/>
</dbReference>
<keyword evidence="3" id="KW-0611">Plant defense</keyword>
<dbReference type="EMBL" id="VAHF01000007">
    <property type="protein sequence ID" value="TXG59175.1"/>
    <property type="molecule type" value="Genomic_DNA"/>
</dbReference>
<evidence type="ECO:0000259" key="6">
    <source>
        <dbReference type="Pfam" id="PF00931"/>
    </source>
</evidence>
<sequence length="2425" mass="276610">MVDVIISAAAKVAELLVVPIGRHILYPFKYKSNMEELTKQVEKLTDQRDTVQHSVDEAKRQGDEIEKKVEKWMHCVDEFTNGVVKPIMDDQVKAGKLCSIGFCPNLMARYSLSRKAAKTTEKGVHLLGEGTFEKVSYHPPLQKTTSIYIRGYEDFDSRTLVFYNLMEALRNADVNLIGVHGMGGVGKTTLVKRVVGQAKQDKLFDAVVMAEVTEAPDIKKIQGQIADELSLIFHEESLSGRAARLRDRLKKEKRLLIVLDNVWAKLDLEAVGIPVGEEDKVSTLQEDQKRRNDDQSKRLCKILLTSRSEVVLSNDMNTKKNFLVKTLSDEEAENLFWKIAGHPEEKPDLDPIAVEIVKKCAGLPVAIATLASALKNKSLSVWKNALEQLRTSNPRNIQGMDANVYSTIKLSYNFLESEEAKSLFLLCGMVTTSGSISIMDLLKYATGWGLFQDVYTMEGGRNRLHTLIDILKASCLLLDYDNIIWIKMHDIIHAVAVSIASTDKLMFNIQIVTGLKEMLEEKLPKDATVVSLPHNDICELPERLELPKLKLLYLHKKDLNPLRISDSFFEGVKELKVLDLTKFHFLSLSLSLQLLTNLQTLCLDQCVLGDISTIGDLTKLEVLSLLSSDIEHFPREIRQLTRLRLLDMTDCTKLKAIAPGVISSLTRLEELYMGNSFVGWDVNGRTNASLTELKQLSRLTTLEIHILDACIMPQDLFSRKLDRYRVFIGDVWDWFGNCETSKTLKLKWSNRIYLGNGIKTLLNRTEDLYLDELKGIKNVLYELDEEGFPQLKHLHVQNGPEIQYIINSVGFGPSTFFPKLESLFLHNLINLEKMCHDRLAIESFSKLRIMKVGKCDRLKHLFSFSMAKNLLKLEEIEVTNCKKLEEIVFKESHEQFQQHNRVSKIEFTQLRTLRLQCLPQLTSFGSKEFRPNNGSQEILAEDELGSFISSFSQNVLLPRLENLKLSSINIECMWLDQLPAMSSCCQTLTSLTLEECSGNLKFLFSYSMVKSLVLLKKLEIQNCKSIEGIINIEELRGEGRVVNMVFPKLINLQLKGLPNLTQFASRNSVEFPSLTQLSIQDCPKLKAFSTAVMSADEKQSEEVEEMNCQDDIHPLFDQKVVLPTLASLNLSSICIQTIWHKQLQPMSSCFQKLTKLIVDGCDTLKYLFSSSMVESLIQLEVLEISNCKFMEGVIITDGERMSNNLFPKLYQLYLKHLSELTSFCSFAGNSIELLSLARLWIENCPKMHTFVYSSPLADMPASKEETVNSAEENLQSQVQSLFDEKVQIPILKFLRIDKMDNMRKIWHHQLTPDSFSKIDSFEVYDCHNLLNVFPSNMLGRLQKLEELVVSNCKSVEVIFEELYISSSMVEEIVADQENVKAVPNLVFPRLTLLRLVDLPRLRILYPGLYISEWPMLKTLRIWGCKKVEKLTSEFQSLQETHVETQHQNFSIQQPLFIVDKVAFPNLETLSLEWNYIAKESMNENFSGNSCKLKDLQLIDASKEVALCPCFFLYKLPNLERLEVFDGVLEEMFICKGHGCNEKYMAEAPSKLNYLRLRELNDLLNLGEENSLLCKIFQNLTTLEVSNCNKLKALVSSTVTFQNLTTLEVSKSGGLINLMAISTAKSLVQLARLKIIDCKMIEEIIIHGGDREENPIIFNKLEYLELDCLPRFTSFYTGNYGIEFPSLQQIVVSQCQNMKFFSQGALSTPSLHKLQTKEAEEGFWEGSLNTTIQKLYKDMDRFRGIENFTVSDFPHLKEVWHKQFLGCYFSNLKSLVVDDKCCSLTYVFTPSVALGLVQLQELELKNCVVLEAIIVIEEETIGNTLFPNLHTLKLIDLPKLSSFYNFSGNAIELPSLATLWIVNCPSMQTFISNFTGVDMSTSKDNIHTDIQTLFDEKVRLPNLKFLYLDKMDKLGKIWHHQRTSDSFCKLAYFGVSNCHNVLNVFPSNMLERFQKLDDLRLINCSSLDEIFELQASSTCGKTQTITATQLSKLVLNDLPKLKHIWDVDSQGLLTSQNLISIEVVGCDSLKSIFPASVGRKLLQLEELLIEKCCMVEEIFAKEEQVDEAVPRFPQLMFLRLAELPRLRSFYPRVHVSKWPMLKKLHIWKCDKIEVSASKYLSFQVSQGESQHEMPMEQPLLLLDKVPFNNLESLQLDWKWIVKEALHEKLPEYSCKLKFLTFVGSHSEADICVSCFLHKLPHLEKLHIRQGLLKEIFSYKGFGCEEKHVETPSELNHLWLFDLFDSLHLWEENSISSNVFQNLKILEVLSCGNLKCLVPSSVSFQNLTTLRVWKCNGLLNLVAAPTAKSMMKLRKLSISECELIEEIIIHEREEVEDKIIFKKLSNLELQCLPSLTSFYSGDYTTEFPSLQQVVVRECPNMKTFSGGVLSAPMLDRLHITEAAEGKGFWKGNLNTTIEHLFIEVSLN</sequence>
<keyword evidence="5" id="KW-0175">Coiled coil</keyword>
<keyword evidence="2" id="KW-0547">Nucleotide-binding</keyword>
<dbReference type="Proteomes" id="UP000323000">
    <property type="component" value="Chromosome 7"/>
</dbReference>
<feature type="domain" description="Disease resistance protein At4g27190-like leucine-rich repeats" evidence="7">
    <location>
        <begin position="822"/>
        <end position="923"/>
    </location>
</feature>
<feature type="domain" description="Disease resistance protein At4g27190-like leucine-rich repeats" evidence="7">
    <location>
        <begin position="960"/>
        <end position="1108"/>
    </location>
</feature>
<dbReference type="GO" id="GO:0006952">
    <property type="term" value="P:defense response"/>
    <property type="evidence" value="ECO:0007669"/>
    <property type="project" value="UniProtKB-KW"/>
</dbReference>
<dbReference type="SUPFAM" id="SSF52058">
    <property type="entry name" value="L domain-like"/>
    <property type="match status" value="2"/>
</dbReference>
<dbReference type="PANTHER" id="PTHR33463:SF203">
    <property type="entry name" value="AAA+ ATPASE DOMAIN-CONTAINING PROTEIN"/>
    <property type="match status" value="1"/>
</dbReference>
<dbReference type="InterPro" id="IPR032675">
    <property type="entry name" value="LRR_dom_sf"/>
</dbReference>
<organism evidence="8 9">
    <name type="scientific">Acer yangbiense</name>
    <dbReference type="NCBI Taxonomy" id="1000413"/>
    <lineage>
        <taxon>Eukaryota</taxon>
        <taxon>Viridiplantae</taxon>
        <taxon>Streptophyta</taxon>
        <taxon>Embryophyta</taxon>
        <taxon>Tracheophyta</taxon>
        <taxon>Spermatophyta</taxon>
        <taxon>Magnoliopsida</taxon>
        <taxon>eudicotyledons</taxon>
        <taxon>Gunneridae</taxon>
        <taxon>Pentapetalae</taxon>
        <taxon>rosids</taxon>
        <taxon>malvids</taxon>
        <taxon>Sapindales</taxon>
        <taxon>Sapindaceae</taxon>
        <taxon>Hippocastanoideae</taxon>
        <taxon>Acereae</taxon>
        <taxon>Acer</taxon>
    </lineage>
</organism>
<protein>
    <submittedName>
        <fullName evidence="8">Uncharacterized protein</fullName>
    </submittedName>
</protein>
<dbReference type="Pfam" id="PF00931">
    <property type="entry name" value="NB-ARC"/>
    <property type="match status" value="1"/>
</dbReference>
<feature type="domain" description="NB-ARC" evidence="6">
    <location>
        <begin position="165"/>
        <end position="342"/>
    </location>
</feature>
<dbReference type="SUPFAM" id="SSF52047">
    <property type="entry name" value="RNI-like"/>
    <property type="match status" value="4"/>
</dbReference>
<comment type="similarity">
    <text evidence="1">Belongs to the disease resistance NB-LRR family.</text>
</comment>
<evidence type="ECO:0000256" key="1">
    <source>
        <dbReference type="ARBA" id="ARBA00008894"/>
    </source>
</evidence>
<gene>
    <name evidence="8" type="ORF">EZV62_017004</name>
</gene>
<feature type="domain" description="Disease resistance protein At4g27190-like leucine-rich repeats" evidence="7">
    <location>
        <begin position="1127"/>
        <end position="1254"/>
    </location>
</feature>
<evidence type="ECO:0000256" key="2">
    <source>
        <dbReference type="ARBA" id="ARBA00022741"/>
    </source>
</evidence>
<evidence type="ECO:0000259" key="7">
    <source>
        <dbReference type="Pfam" id="PF23247"/>
    </source>
</evidence>
<evidence type="ECO:0000256" key="4">
    <source>
        <dbReference type="ARBA" id="ARBA00022840"/>
    </source>
</evidence>
<dbReference type="InterPro" id="IPR027417">
    <property type="entry name" value="P-loop_NTPase"/>
</dbReference>
<keyword evidence="9" id="KW-1185">Reference proteome</keyword>